<gene>
    <name evidence="1" type="ORF">O181_003982</name>
</gene>
<proteinExistence type="predicted"/>
<name>A0A9Q3BFW2_9BASI</name>
<reference evidence="1" key="1">
    <citation type="submission" date="2021-03" db="EMBL/GenBank/DDBJ databases">
        <title>Draft genome sequence of rust myrtle Austropuccinia psidii MF-1, a brazilian biotype.</title>
        <authorList>
            <person name="Quecine M.C."/>
            <person name="Pachon D.M.R."/>
            <person name="Bonatelli M.L."/>
            <person name="Correr F.H."/>
            <person name="Franceschini L.M."/>
            <person name="Leite T.F."/>
            <person name="Margarido G.R.A."/>
            <person name="Almeida C.A."/>
            <person name="Ferrarezi J.A."/>
            <person name="Labate C.A."/>
        </authorList>
    </citation>
    <scope>NUCLEOTIDE SEQUENCE</scope>
    <source>
        <strain evidence="1">MF-1</strain>
    </source>
</reference>
<dbReference type="OrthoDB" id="7691805at2759"/>
<evidence type="ECO:0000313" key="1">
    <source>
        <dbReference type="EMBL" id="MBW0464267.1"/>
    </source>
</evidence>
<evidence type="ECO:0000313" key="2">
    <source>
        <dbReference type="Proteomes" id="UP000765509"/>
    </source>
</evidence>
<comment type="caution">
    <text evidence="1">The sequence shown here is derived from an EMBL/GenBank/DDBJ whole genome shotgun (WGS) entry which is preliminary data.</text>
</comment>
<dbReference type="EMBL" id="AVOT02000742">
    <property type="protein sequence ID" value="MBW0464267.1"/>
    <property type="molecule type" value="Genomic_DNA"/>
</dbReference>
<sequence length="466" mass="53151">MARKAFIYLKTGMIQNLAHQTLSQMLEKTSNVKPLTITNYLKQQNSIYFAFKMQSLDFFLDSNWINKFPRDAVEEEEADIFWEGCESIFYLLVSHLDEENVNKFHNQNSIDFNLATLWERIKQHYAATLVENCSNIITKIFNLRMDEQSVLATLNEFQYIFVANNMYQSPKMSGNMPTLEEIFSQIELAMARQGESVIKEETLALRVQGKKARCFGGKHNPMEPHQELECFHLSPEEKEVFFNRLKKRKEEEKSSEPHAYAIYSASIVDKSTILYSGASFSLFKNAEKFISLRKMNIRLQLANRKTIMAEALGTPVVLSDSGFPIYLKNPLAVPSITSLLIEYSPFLKKNCCLKAEGNVAKLYSEIEELFFNGKIVDNIIKTKVLSPVAESETVNADPLILHQALGNPSERYASALYPLVNLLGIKCEACLKSKSHRLPFRGTFPVLSYPFKVVHMDLCGPITPKS</sequence>
<protein>
    <submittedName>
        <fullName evidence="1">Uncharacterized protein</fullName>
    </submittedName>
</protein>
<dbReference type="AlphaFoldDB" id="A0A9Q3BFW2"/>
<keyword evidence="2" id="KW-1185">Reference proteome</keyword>
<organism evidence="1 2">
    <name type="scientific">Austropuccinia psidii MF-1</name>
    <dbReference type="NCBI Taxonomy" id="1389203"/>
    <lineage>
        <taxon>Eukaryota</taxon>
        <taxon>Fungi</taxon>
        <taxon>Dikarya</taxon>
        <taxon>Basidiomycota</taxon>
        <taxon>Pucciniomycotina</taxon>
        <taxon>Pucciniomycetes</taxon>
        <taxon>Pucciniales</taxon>
        <taxon>Sphaerophragmiaceae</taxon>
        <taxon>Austropuccinia</taxon>
    </lineage>
</organism>
<accession>A0A9Q3BFW2</accession>
<dbReference type="Proteomes" id="UP000765509">
    <property type="component" value="Unassembled WGS sequence"/>
</dbReference>